<evidence type="ECO:0000256" key="1">
    <source>
        <dbReference type="SAM" id="Phobius"/>
    </source>
</evidence>
<dbReference type="EMBL" id="HBUF01199264">
    <property type="protein sequence ID" value="CAG6661289.1"/>
    <property type="molecule type" value="Transcribed_RNA"/>
</dbReference>
<dbReference type="EMBL" id="HBUF01067784">
    <property type="protein sequence ID" value="CAG6628289.1"/>
    <property type="molecule type" value="Transcribed_RNA"/>
</dbReference>
<dbReference type="EMBL" id="HBUF01199266">
    <property type="protein sequence ID" value="CAG6661291.1"/>
    <property type="molecule type" value="Transcribed_RNA"/>
</dbReference>
<accession>A0A8D8S3M8</accession>
<keyword evidence="1" id="KW-0472">Membrane</keyword>
<feature type="transmembrane region" description="Helical" evidence="1">
    <location>
        <begin position="39"/>
        <end position="59"/>
    </location>
</feature>
<evidence type="ECO:0000313" key="2">
    <source>
        <dbReference type="EMBL" id="CAG6661290.1"/>
    </source>
</evidence>
<reference evidence="2" key="1">
    <citation type="submission" date="2021-05" db="EMBL/GenBank/DDBJ databases">
        <authorList>
            <person name="Alioto T."/>
            <person name="Alioto T."/>
            <person name="Gomez Garrido J."/>
        </authorList>
    </citation>
    <scope>NUCLEOTIDE SEQUENCE</scope>
</reference>
<dbReference type="EMBL" id="HBUF01067785">
    <property type="protein sequence ID" value="CAG6628290.1"/>
    <property type="molecule type" value="Transcribed_RNA"/>
</dbReference>
<dbReference type="AlphaFoldDB" id="A0A8D8S3M8"/>
<feature type="transmembrane region" description="Helical" evidence="1">
    <location>
        <begin position="79"/>
        <end position="99"/>
    </location>
</feature>
<feature type="transmembrane region" description="Helical" evidence="1">
    <location>
        <begin position="106"/>
        <end position="124"/>
    </location>
</feature>
<dbReference type="EMBL" id="HBUF01408340">
    <property type="protein sequence ID" value="CAG6738531.1"/>
    <property type="molecule type" value="Transcribed_RNA"/>
</dbReference>
<protein>
    <submittedName>
        <fullName evidence="2">Uncharacterized protein</fullName>
    </submittedName>
</protein>
<dbReference type="EMBL" id="HBUF01547283">
    <property type="protein sequence ID" value="CAG6757503.1"/>
    <property type="molecule type" value="Transcribed_RNA"/>
</dbReference>
<organism evidence="2">
    <name type="scientific">Cacopsylla melanoneura</name>
    <dbReference type="NCBI Taxonomy" id="428564"/>
    <lineage>
        <taxon>Eukaryota</taxon>
        <taxon>Metazoa</taxon>
        <taxon>Ecdysozoa</taxon>
        <taxon>Arthropoda</taxon>
        <taxon>Hexapoda</taxon>
        <taxon>Insecta</taxon>
        <taxon>Pterygota</taxon>
        <taxon>Neoptera</taxon>
        <taxon>Paraneoptera</taxon>
        <taxon>Hemiptera</taxon>
        <taxon>Sternorrhyncha</taxon>
        <taxon>Psylloidea</taxon>
        <taxon>Psyllidae</taxon>
        <taxon>Psyllinae</taxon>
        <taxon>Cacopsylla</taxon>
    </lineage>
</organism>
<dbReference type="EMBL" id="HBUF01547284">
    <property type="protein sequence ID" value="CAG6757505.1"/>
    <property type="molecule type" value="Transcribed_RNA"/>
</dbReference>
<proteinExistence type="predicted"/>
<keyword evidence="1" id="KW-0812">Transmembrane</keyword>
<dbReference type="EMBL" id="HBUF01408341">
    <property type="protein sequence ID" value="CAG6738532.1"/>
    <property type="molecule type" value="Transcribed_RNA"/>
</dbReference>
<dbReference type="EMBL" id="HBUF01199263">
    <property type="protein sequence ID" value="CAG6661288.1"/>
    <property type="molecule type" value="Transcribed_RNA"/>
</dbReference>
<keyword evidence="1" id="KW-1133">Transmembrane helix</keyword>
<dbReference type="EMBL" id="HBUF01199265">
    <property type="protein sequence ID" value="CAG6661290.1"/>
    <property type="molecule type" value="Transcribed_RNA"/>
</dbReference>
<dbReference type="EMBL" id="HBUF01547281">
    <property type="protein sequence ID" value="CAG6757499.1"/>
    <property type="molecule type" value="Transcribed_RNA"/>
</dbReference>
<feature type="transmembrane region" description="Helical" evidence="1">
    <location>
        <begin position="6"/>
        <end position="27"/>
    </location>
</feature>
<name>A0A8D8S3M8_9HEMI</name>
<sequence length="125" mass="14578">MYKNLSTFSLNCTKLLFFLKLCGLMHVDLENRRPHISPAAITYTLYLIALTISATTFVFLNIEVNFFNVKNKEAEGKFVIAFVTLIIFQFVDTVFVVAAMSFSLKVCVMYLFFYLNLHFILYYYC</sequence>
<dbReference type="EMBL" id="HBUF01547282">
    <property type="protein sequence ID" value="CAG6757501.1"/>
    <property type="molecule type" value="Transcribed_RNA"/>
</dbReference>